<dbReference type="SUPFAM" id="SSF51182">
    <property type="entry name" value="RmlC-like cupins"/>
    <property type="match status" value="1"/>
</dbReference>
<dbReference type="PANTHER" id="PTHR39289">
    <property type="match status" value="1"/>
</dbReference>
<dbReference type="PANTHER" id="PTHR39289:SF1">
    <property type="entry name" value="L-ECTOINE SYNTHASE"/>
    <property type="match status" value="1"/>
</dbReference>
<comment type="caution">
    <text evidence="8">The sequence shown here is derived from an EMBL/GenBank/DDBJ whole genome shotgun (WGS) entry which is preliminary data.</text>
</comment>
<evidence type="ECO:0000256" key="6">
    <source>
        <dbReference type="ARBA" id="ARBA00033271"/>
    </source>
</evidence>
<comment type="similarity">
    <text evidence="2">Belongs to the ectoine synthase family.</text>
</comment>
<comment type="catalytic activity">
    <reaction evidence="7">
        <text>(2S)-4-acetamido-2-aminobutanoate = L-ectoine + H2O</text>
        <dbReference type="Rhea" id="RHEA:17281"/>
        <dbReference type="ChEBI" id="CHEBI:15377"/>
        <dbReference type="ChEBI" id="CHEBI:58515"/>
        <dbReference type="ChEBI" id="CHEBI:58929"/>
        <dbReference type="EC" id="4.2.1.108"/>
    </reaction>
</comment>
<dbReference type="InterPro" id="IPR014710">
    <property type="entry name" value="RmlC-like_jellyroll"/>
</dbReference>
<evidence type="ECO:0000256" key="5">
    <source>
        <dbReference type="ARBA" id="ARBA00023239"/>
    </source>
</evidence>
<dbReference type="Pfam" id="PF06339">
    <property type="entry name" value="Ectoine_synth"/>
    <property type="match status" value="1"/>
</dbReference>
<evidence type="ECO:0000256" key="3">
    <source>
        <dbReference type="ARBA" id="ARBA00013192"/>
    </source>
</evidence>
<dbReference type="Proteomes" id="UP001595462">
    <property type="component" value="Unassembled WGS sequence"/>
</dbReference>
<evidence type="ECO:0000256" key="2">
    <source>
        <dbReference type="ARBA" id="ARBA00009637"/>
    </source>
</evidence>
<keyword evidence="5" id="KW-0456">Lyase</keyword>
<proteinExistence type="inferred from homology"/>
<dbReference type="RefSeq" id="WP_380686414.1">
    <property type="nucleotide sequence ID" value="NZ_JBHRSS010000001.1"/>
</dbReference>
<evidence type="ECO:0000256" key="7">
    <source>
        <dbReference type="ARBA" id="ARBA00048714"/>
    </source>
</evidence>
<dbReference type="InterPro" id="IPR011051">
    <property type="entry name" value="RmlC_Cupin_sf"/>
</dbReference>
<dbReference type="EC" id="4.2.1.108" evidence="3"/>
<accession>A0ABV7EJU6</accession>
<evidence type="ECO:0000256" key="1">
    <source>
        <dbReference type="ARBA" id="ARBA00005181"/>
    </source>
</evidence>
<keyword evidence="9" id="KW-1185">Reference proteome</keyword>
<evidence type="ECO:0000256" key="4">
    <source>
        <dbReference type="ARBA" id="ARBA00019707"/>
    </source>
</evidence>
<reference evidence="9" key="1">
    <citation type="journal article" date="2019" name="Int. J. Syst. Evol. Microbiol.">
        <title>The Global Catalogue of Microorganisms (GCM) 10K type strain sequencing project: providing services to taxonomists for standard genome sequencing and annotation.</title>
        <authorList>
            <consortium name="The Broad Institute Genomics Platform"/>
            <consortium name="The Broad Institute Genome Sequencing Center for Infectious Disease"/>
            <person name="Wu L."/>
            <person name="Ma J."/>
        </authorList>
    </citation>
    <scope>NUCLEOTIDE SEQUENCE [LARGE SCALE GENOMIC DNA]</scope>
    <source>
        <strain evidence="9">KCTC 52640</strain>
    </source>
</reference>
<organism evidence="8 9">
    <name type="scientific">Salinisphaera aquimarina</name>
    <dbReference type="NCBI Taxonomy" id="2094031"/>
    <lineage>
        <taxon>Bacteria</taxon>
        <taxon>Pseudomonadati</taxon>
        <taxon>Pseudomonadota</taxon>
        <taxon>Gammaproteobacteria</taxon>
        <taxon>Salinisphaerales</taxon>
        <taxon>Salinisphaeraceae</taxon>
        <taxon>Salinisphaera</taxon>
    </lineage>
</organism>
<sequence length="133" mass="15095">MIVRDHGDAKKTEVDEDQFISRRYTLRADGMGHSFHETVIKPGGELHMWYKNHKETVICTEGEGQIEDLTEGGKWDLKPGVLYALDKHQQHILSSEKGMTVLCCFSPSLVGMEDHDEQGSYPLYDDDGSVLQR</sequence>
<evidence type="ECO:0000313" key="8">
    <source>
        <dbReference type="EMBL" id="MFC3102933.1"/>
    </source>
</evidence>
<dbReference type="Gene3D" id="2.60.120.10">
    <property type="entry name" value="Jelly Rolls"/>
    <property type="match status" value="1"/>
</dbReference>
<evidence type="ECO:0000313" key="9">
    <source>
        <dbReference type="Proteomes" id="UP001595462"/>
    </source>
</evidence>
<comment type="pathway">
    <text evidence="1">Amine and polyamine biosynthesis; ectoine biosynthesis; L-ectoine from L-aspartate 4-semialdehyde: step 3/3.</text>
</comment>
<dbReference type="InterPro" id="IPR010462">
    <property type="entry name" value="Ectoine_synth"/>
</dbReference>
<gene>
    <name evidence="8" type="ORF">ACFOSU_03410</name>
</gene>
<name>A0ABV7EJU6_9GAMM</name>
<dbReference type="NCBIfam" id="NF009806">
    <property type="entry name" value="PRK13290.1"/>
    <property type="match status" value="1"/>
</dbReference>
<protein>
    <recommendedName>
        <fullName evidence="4">L-ectoine synthase</fullName>
        <ecNumber evidence="3">4.2.1.108</ecNumber>
    </recommendedName>
    <alternativeName>
        <fullName evidence="6">N-acetyldiaminobutyrate dehydratase</fullName>
    </alternativeName>
</protein>
<dbReference type="EMBL" id="JBHRSS010000001">
    <property type="protein sequence ID" value="MFC3102933.1"/>
    <property type="molecule type" value="Genomic_DNA"/>
</dbReference>
<dbReference type="CDD" id="cd06978">
    <property type="entry name" value="cupin_EctC"/>
    <property type="match status" value="1"/>
</dbReference>